<evidence type="ECO:0000256" key="11">
    <source>
        <dbReference type="ARBA" id="ARBA00023141"/>
    </source>
</evidence>
<dbReference type="Pfam" id="PF00425">
    <property type="entry name" value="Chorismate_bind"/>
    <property type="match status" value="1"/>
</dbReference>
<evidence type="ECO:0000256" key="13">
    <source>
        <dbReference type="ARBA" id="ARBA00025634"/>
    </source>
</evidence>
<dbReference type="RefSeq" id="WP_069125232.1">
    <property type="nucleotide sequence ID" value="NZ_CP023483.1"/>
</dbReference>
<evidence type="ECO:0000256" key="8">
    <source>
        <dbReference type="ARBA" id="ARBA00022723"/>
    </source>
</evidence>
<dbReference type="InterPro" id="IPR015890">
    <property type="entry name" value="Chorismate_C"/>
</dbReference>
<dbReference type="UniPathway" id="UPA00035">
    <property type="reaction ID" value="UER00040"/>
</dbReference>
<dbReference type="GO" id="GO:0000162">
    <property type="term" value="P:L-tryptophan biosynthetic process"/>
    <property type="evidence" value="ECO:0007669"/>
    <property type="project" value="UniProtKB-UniPathway"/>
</dbReference>
<dbReference type="InterPro" id="IPR019999">
    <property type="entry name" value="Anth_synth_I-like"/>
</dbReference>
<sequence>MPLYIKEIEADELTPVRVFKQLTGKNKALLESSLKFGLNGRYSFISQNPVDKITLTEGNTAYNGQPSTALFLDEVEKRMSENVVNDHRFPFIGGALGYVGYETIHQYENIGEYLPDPLDLPEAQLYLYKEMVVFDHIDQTVFITSIESQEKVDALATELQKESQLSKGEVQVTAFTSAIGQSAFEEMVETAQVAIRQGEIFQVVPSQRMSANYTGDTFEIYRRLKRRNPSPYLYYLEMDGCTIIGSSPESVVAVHGQTITMKPIAGTRRRGATPAEDDILAAELMADEKEVAEHTMLVDLARNDVGRMAENGTVEVTKLMTVEKYSDVMHIVSEVSAILKQGHTAFDALRAGLPAGTVSGAPKIAAMRLINQMEQVKRGIYSGGVGYFSFNGDMDFALAIRTMVVKEETLHVQAGAGVVLDSVPAKEYEETLNKAKALMEVARYDSFNR</sequence>
<evidence type="ECO:0000313" key="18">
    <source>
        <dbReference type="EMBL" id="ATF25105.1"/>
    </source>
</evidence>
<evidence type="ECO:0000256" key="14">
    <source>
        <dbReference type="ARBA" id="ARBA00047683"/>
    </source>
</evidence>
<comment type="function">
    <text evidence="13 15">Part of a heterotetrameric complex that catalyzes the two-step biosynthesis of anthranilate, an intermediate in the biosynthesis of L-tryptophan. In the first step, the glutamine-binding beta subunit (TrpG) of anthranilate synthase (AS) provides the glutamine amidotransferase activity which generates ammonia as a substrate that, along with chorismate, is used in the second step, catalyzed by the large alpha subunit of AS (TrpE) to produce anthranilate. In the absence of TrpG, TrpE can synthesize anthranilate directly from chorismate and high concentrations of ammonia.</text>
</comment>
<dbReference type="InterPro" id="IPR006805">
    <property type="entry name" value="Anth_synth_I_N"/>
</dbReference>
<evidence type="ECO:0000256" key="7">
    <source>
        <dbReference type="ARBA" id="ARBA00022605"/>
    </source>
</evidence>
<dbReference type="AlphaFoldDB" id="A0A1D2L6I9"/>
<keyword evidence="19" id="KW-1185">Reference proteome</keyword>
<comment type="similarity">
    <text evidence="3 15">Belongs to the anthranilate synthase component I family.</text>
</comment>
<evidence type="ECO:0000256" key="6">
    <source>
        <dbReference type="ARBA" id="ARBA00020653"/>
    </source>
</evidence>
<dbReference type="PRINTS" id="PR00095">
    <property type="entry name" value="ANTSNTHASEI"/>
</dbReference>
<proteinExistence type="inferred from homology"/>
<dbReference type="KEGG" id="bths:CNY62_01195"/>
<comment type="pathway">
    <text evidence="2 15">Amino-acid biosynthesis; L-tryptophan biosynthesis; L-tryptophan from chorismate: step 1/5.</text>
</comment>
<dbReference type="InterPro" id="IPR005256">
    <property type="entry name" value="Anth_synth_I_PabB"/>
</dbReference>
<evidence type="ECO:0000256" key="4">
    <source>
        <dbReference type="ARBA" id="ARBA00011575"/>
    </source>
</evidence>
<evidence type="ECO:0000259" key="16">
    <source>
        <dbReference type="Pfam" id="PF00425"/>
    </source>
</evidence>
<name>A0A1D2L6I9_BROTH</name>
<dbReference type="SUPFAM" id="SSF56322">
    <property type="entry name" value="ADC synthase"/>
    <property type="match status" value="1"/>
</dbReference>
<protein>
    <recommendedName>
        <fullName evidence="6 15">Anthranilate synthase component 1</fullName>
        <ecNumber evidence="5 15">4.1.3.27</ecNumber>
    </recommendedName>
</protein>
<evidence type="ECO:0000256" key="10">
    <source>
        <dbReference type="ARBA" id="ARBA00022842"/>
    </source>
</evidence>
<dbReference type="EMBL" id="CP023483">
    <property type="protein sequence ID" value="ATF25105.1"/>
    <property type="molecule type" value="Genomic_DNA"/>
</dbReference>
<dbReference type="InterPro" id="IPR005801">
    <property type="entry name" value="ADC_synthase"/>
</dbReference>
<feature type="domain" description="Chorismate-utilising enzyme C-terminal" evidence="16">
    <location>
        <begin position="182"/>
        <end position="434"/>
    </location>
</feature>
<keyword evidence="8 15" id="KW-0479">Metal-binding</keyword>
<dbReference type="PANTHER" id="PTHR11236">
    <property type="entry name" value="AMINOBENZOATE/ANTHRANILATE SYNTHASE"/>
    <property type="match status" value="1"/>
</dbReference>
<dbReference type="NCBIfam" id="TIGR00564">
    <property type="entry name" value="trpE_most"/>
    <property type="match status" value="1"/>
</dbReference>
<evidence type="ECO:0000313" key="19">
    <source>
        <dbReference type="Proteomes" id="UP000243591"/>
    </source>
</evidence>
<keyword evidence="9 15" id="KW-0822">Tryptophan biosynthesis</keyword>
<keyword evidence="12 15" id="KW-0456">Lyase</keyword>
<evidence type="ECO:0000256" key="1">
    <source>
        <dbReference type="ARBA" id="ARBA00001946"/>
    </source>
</evidence>
<evidence type="ECO:0000256" key="12">
    <source>
        <dbReference type="ARBA" id="ARBA00023239"/>
    </source>
</evidence>
<organism evidence="18 19">
    <name type="scientific">Brochothrix thermosphacta</name>
    <name type="common">Microbacterium thermosphactum</name>
    <dbReference type="NCBI Taxonomy" id="2756"/>
    <lineage>
        <taxon>Bacteria</taxon>
        <taxon>Bacillati</taxon>
        <taxon>Bacillota</taxon>
        <taxon>Bacilli</taxon>
        <taxon>Bacillales</taxon>
        <taxon>Listeriaceae</taxon>
        <taxon>Brochothrix</taxon>
    </lineage>
</organism>
<evidence type="ECO:0000256" key="9">
    <source>
        <dbReference type="ARBA" id="ARBA00022822"/>
    </source>
</evidence>
<evidence type="ECO:0000256" key="3">
    <source>
        <dbReference type="ARBA" id="ARBA00009562"/>
    </source>
</evidence>
<dbReference type="Pfam" id="PF04715">
    <property type="entry name" value="Anth_synt_I_N"/>
    <property type="match status" value="1"/>
</dbReference>
<reference evidence="18 19" key="1">
    <citation type="submission" date="2017-09" db="EMBL/GenBank/DDBJ databases">
        <title>Complete Genome Sequences of Two Strains of the Meat Spoilage Bacterium Brochothrix thermosphacta Isolated from Ground Chicken.</title>
        <authorList>
            <person name="Paoli G.C."/>
            <person name="Wijey C."/>
            <person name="Chen C.-Y."/>
            <person name="Nguyen L."/>
            <person name="Yan X."/>
            <person name="Irwin P.L."/>
        </authorList>
    </citation>
    <scope>NUCLEOTIDE SEQUENCE [LARGE SCALE GENOMIC DNA]</scope>
    <source>
        <strain evidence="18 19">BI</strain>
    </source>
</reference>
<comment type="cofactor">
    <cofactor evidence="1 15">
        <name>Mg(2+)</name>
        <dbReference type="ChEBI" id="CHEBI:18420"/>
    </cofactor>
</comment>
<evidence type="ECO:0000256" key="2">
    <source>
        <dbReference type="ARBA" id="ARBA00004873"/>
    </source>
</evidence>
<feature type="domain" description="Anthranilate synthase component I N-terminal" evidence="17">
    <location>
        <begin position="11"/>
        <end position="143"/>
    </location>
</feature>
<accession>A0A1D2L6I9</accession>
<dbReference type="Proteomes" id="UP000243591">
    <property type="component" value="Chromosome"/>
</dbReference>
<evidence type="ECO:0000256" key="5">
    <source>
        <dbReference type="ARBA" id="ARBA00012266"/>
    </source>
</evidence>
<dbReference type="PANTHER" id="PTHR11236:SF48">
    <property type="entry name" value="ISOCHORISMATE SYNTHASE MENF"/>
    <property type="match status" value="1"/>
</dbReference>
<dbReference type="GO" id="GO:0046872">
    <property type="term" value="F:metal ion binding"/>
    <property type="evidence" value="ECO:0007669"/>
    <property type="project" value="UniProtKB-KW"/>
</dbReference>
<comment type="subunit">
    <text evidence="4 15">Heterotetramer consisting of two non-identical subunits: a beta subunit (TrpG) and a large alpha subunit (TrpE).</text>
</comment>
<comment type="catalytic activity">
    <reaction evidence="14 15">
        <text>chorismate + L-glutamine = anthranilate + pyruvate + L-glutamate + H(+)</text>
        <dbReference type="Rhea" id="RHEA:21732"/>
        <dbReference type="ChEBI" id="CHEBI:15361"/>
        <dbReference type="ChEBI" id="CHEBI:15378"/>
        <dbReference type="ChEBI" id="CHEBI:16567"/>
        <dbReference type="ChEBI" id="CHEBI:29748"/>
        <dbReference type="ChEBI" id="CHEBI:29985"/>
        <dbReference type="ChEBI" id="CHEBI:58359"/>
        <dbReference type="EC" id="4.1.3.27"/>
    </reaction>
</comment>
<dbReference type="EC" id="4.1.3.27" evidence="5 15"/>
<dbReference type="GO" id="GO:0004049">
    <property type="term" value="F:anthranilate synthase activity"/>
    <property type="evidence" value="ECO:0007669"/>
    <property type="project" value="UniProtKB-EC"/>
</dbReference>
<dbReference type="OrthoDB" id="9803598at2"/>
<dbReference type="Gene3D" id="3.60.120.10">
    <property type="entry name" value="Anthranilate synthase"/>
    <property type="match status" value="1"/>
</dbReference>
<keyword evidence="10 15" id="KW-0460">Magnesium</keyword>
<dbReference type="STRING" id="2756.BFR44_02320"/>
<evidence type="ECO:0000256" key="15">
    <source>
        <dbReference type="RuleBase" id="RU364045"/>
    </source>
</evidence>
<keyword evidence="11 15" id="KW-0057">Aromatic amino acid biosynthesis</keyword>
<evidence type="ECO:0000259" key="17">
    <source>
        <dbReference type="Pfam" id="PF04715"/>
    </source>
</evidence>
<gene>
    <name evidence="15 18" type="primary">trpE</name>
    <name evidence="18" type="ORF">CNY62_01195</name>
</gene>
<keyword evidence="7 15" id="KW-0028">Amino-acid biosynthesis</keyword>